<reference evidence="3 4" key="1">
    <citation type="submission" date="2018-11" db="EMBL/GenBank/DDBJ databases">
        <title>Whole genome sequence of Streptomyces paromomycinus NBRC 15454(T).</title>
        <authorList>
            <person name="Komaki H."/>
            <person name="Tamura T."/>
        </authorList>
    </citation>
    <scope>NUCLEOTIDE SEQUENCE [LARGE SCALE GENOMIC DNA]</scope>
    <source>
        <strain evidence="3 4">NBRC 15454</strain>
    </source>
</reference>
<sequence>MPQSDTAAHVRLDRHPHHTSAVTATLTGSSPTTARALLSVHGFRPTGEQSLVLARIDHEEPHYAQQAAQALRAAGITVAITPALQEDIDTEWDWAGHPLHWLDRDEIRDVSNQAQQIHDDIVAGRLTIHLHAHDGWTIVAVGTYRDGRGVHLHGEDHLRQIATVYTGPTEALTEFERLHGAAVRPGPAPATDAEQAAAQALAPARETQSQTETQEPATRTVPVYAADAGDHEALLADFLDNHRDWEKYRTWSDETTVASHKSLTRRAQFTHEAAPKETAWAFAAYDSPVGDRLWHATATARTPAALVRTLLDTLTSPDAHRPRPESGPGHARATGPEPALATAASTLLEAGWQQTSYTWGIQWTPPNGDGAGLRFDARTTRTADSLPGWTAWAGTSTDRPTWRFRLSPQTPVTALEDLAHELAHGQVTHRLPSTGSPQRAHHTAPAPTLPPQPPTTRASRTR</sequence>
<proteinExistence type="predicted"/>
<dbReference type="Proteomes" id="UP000286746">
    <property type="component" value="Unassembled WGS sequence"/>
</dbReference>
<gene>
    <name evidence="3" type="ORF">GKJPGBOP_01541</name>
</gene>
<comment type="caution">
    <text evidence="3">The sequence shown here is derived from an EMBL/GenBank/DDBJ whole genome shotgun (WGS) entry which is preliminary data.</text>
</comment>
<dbReference type="EMBL" id="BHZD01000001">
    <property type="protein sequence ID" value="GCD41884.1"/>
    <property type="molecule type" value="Genomic_DNA"/>
</dbReference>
<dbReference type="Pfam" id="PF03771">
    <property type="entry name" value="SPDY"/>
    <property type="match status" value="2"/>
</dbReference>
<dbReference type="InterPro" id="IPR005523">
    <property type="entry name" value="DUF317_SPDY"/>
</dbReference>
<keyword evidence="4" id="KW-1185">Reference proteome</keyword>
<evidence type="ECO:0000256" key="1">
    <source>
        <dbReference type="SAM" id="MobiDB-lite"/>
    </source>
</evidence>
<dbReference type="RefSeq" id="WP_125053107.1">
    <property type="nucleotide sequence ID" value="NZ_BHZD01000001.1"/>
</dbReference>
<name>A0A401VXS7_STREY</name>
<feature type="domain" description="DUF317" evidence="2">
    <location>
        <begin position="378"/>
        <end position="426"/>
    </location>
</feature>
<dbReference type="AlphaFoldDB" id="A0A401VXS7"/>
<evidence type="ECO:0000313" key="3">
    <source>
        <dbReference type="EMBL" id="GCD41884.1"/>
    </source>
</evidence>
<evidence type="ECO:0000313" key="4">
    <source>
        <dbReference type="Proteomes" id="UP000286746"/>
    </source>
</evidence>
<accession>A0A401VXS7</accession>
<evidence type="ECO:0000259" key="2">
    <source>
        <dbReference type="Pfam" id="PF03771"/>
    </source>
</evidence>
<feature type="region of interest" description="Disordered" evidence="1">
    <location>
        <begin position="315"/>
        <end position="337"/>
    </location>
</feature>
<organism evidence="3 4">
    <name type="scientific">Streptomyces paromomycinus</name>
    <name type="common">Streptomyces rimosus subsp. paromomycinus</name>
    <dbReference type="NCBI Taxonomy" id="92743"/>
    <lineage>
        <taxon>Bacteria</taxon>
        <taxon>Bacillati</taxon>
        <taxon>Actinomycetota</taxon>
        <taxon>Actinomycetes</taxon>
        <taxon>Kitasatosporales</taxon>
        <taxon>Streptomycetaceae</taxon>
        <taxon>Streptomyces</taxon>
    </lineage>
</organism>
<feature type="domain" description="DUF317" evidence="2">
    <location>
        <begin position="265"/>
        <end position="318"/>
    </location>
</feature>
<feature type="region of interest" description="Disordered" evidence="1">
    <location>
        <begin position="425"/>
        <end position="462"/>
    </location>
</feature>
<protein>
    <recommendedName>
        <fullName evidence="2">DUF317 domain-containing protein</fullName>
    </recommendedName>
</protein>